<dbReference type="Gene3D" id="1.10.10.10">
    <property type="entry name" value="Winged helix-like DNA-binding domain superfamily/Winged helix DNA-binding domain"/>
    <property type="match status" value="1"/>
</dbReference>
<dbReference type="RefSeq" id="XP_038784740.1">
    <property type="nucleotide sequence ID" value="XM_038932252.1"/>
</dbReference>
<dbReference type="InterPro" id="IPR036390">
    <property type="entry name" value="WH_DNA-bd_sf"/>
</dbReference>
<evidence type="ECO:0000313" key="6">
    <source>
        <dbReference type="EMBL" id="KAF7674445.1"/>
    </source>
</evidence>
<evidence type="ECO:0000259" key="5">
    <source>
        <dbReference type="Pfam" id="PF00891"/>
    </source>
</evidence>
<dbReference type="SUPFAM" id="SSF46785">
    <property type="entry name" value="Winged helix' DNA-binding domain"/>
    <property type="match status" value="1"/>
</dbReference>
<sequence length="397" mass="43966">MDQNTLPSAVIEAAQAWEASKAELERQRLIAAATKLIEVLENPAEKLARIGWGEPSRTAALQTAFELGVFDKLTDEPQDSKALAENTPADPLLVEGRTMKHLAAYSIVGQTGIDSYVATPFTYAMSDPTVRGGLIYSFEGMIPTFHNLPSFLAKTSYQVPNNSANGPVQHALQTKKPFFAILQDDSRLGSAFNDFMTGYGKARPSWVDYYPVHERLLNRPNDTGPLLVDVGGGLGRDISHFHSVFPEARGTLILQDTPSVIAQTQRSTPPLPSAIKAMAHDFFTPQPESARQAQAYYLHLVLHDWDDDSCRKILGHIRDGMEPGYSKLLINENVMEDLAAPWQQTSLDWTMMAMLVNRERTRGQWAALLESIGMKIEGIWRKDISSESVIEAVVVVE</sequence>
<keyword evidence="1 6" id="KW-0489">Methyltransferase</keyword>
<dbReference type="InterPro" id="IPR001077">
    <property type="entry name" value="COMT_C"/>
</dbReference>
<proteinExistence type="predicted"/>
<dbReference type="InterPro" id="IPR036388">
    <property type="entry name" value="WH-like_DNA-bd_sf"/>
</dbReference>
<dbReference type="AlphaFoldDB" id="A0A8H7B186"/>
<dbReference type="Pfam" id="PF00891">
    <property type="entry name" value="Methyltransf_2"/>
    <property type="match status" value="1"/>
</dbReference>
<dbReference type="PIRSF" id="PIRSF005739">
    <property type="entry name" value="O-mtase"/>
    <property type="match status" value="1"/>
</dbReference>
<evidence type="ECO:0000256" key="1">
    <source>
        <dbReference type="ARBA" id="ARBA00022603"/>
    </source>
</evidence>
<dbReference type="Proteomes" id="UP000596902">
    <property type="component" value="Unassembled WGS sequence"/>
</dbReference>
<dbReference type="PROSITE" id="PS51683">
    <property type="entry name" value="SAM_OMT_II"/>
    <property type="match status" value="1"/>
</dbReference>
<feature type="domain" description="O-methyltransferase C-terminal" evidence="5">
    <location>
        <begin position="226"/>
        <end position="373"/>
    </location>
</feature>
<dbReference type="SUPFAM" id="SSF53335">
    <property type="entry name" value="S-adenosyl-L-methionine-dependent methyltransferases"/>
    <property type="match status" value="1"/>
</dbReference>
<keyword evidence="2 6" id="KW-0808">Transferase</keyword>
<feature type="active site" description="Proton acceptor" evidence="4">
    <location>
        <position position="303"/>
    </location>
</feature>
<reference evidence="6" key="2">
    <citation type="submission" date="2020-08" db="EMBL/GenBank/DDBJ databases">
        <title>Draft Genome Sequence of Cumin Blight Pathogen Alternaria burnsii.</title>
        <authorList>
            <person name="Feng Z."/>
        </authorList>
    </citation>
    <scope>NUCLEOTIDE SEQUENCE</scope>
    <source>
        <strain evidence="6">CBS107.38</strain>
    </source>
</reference>
<evidence type="ECO:0000256" key="2">
    <source>
        <dbReference type="ARBA" id="ARBA00022679"/>
    </source>
</evidence>
<dbReference type="PANTHER" id="PTHR43712">
    <property type="entry name" value="PUTATIVE (AFU_ORTHOLOGUE AFUA_4G14580)-RELATED"/>
    <property type="match status" value="1"/>
</dbReference>
<name>A0A8H7B186_9PLEO</name>
<dbReference type="InterPro" id="IPR029063">
    <property type="entry name" value="SAM-dependent_MTases_sf"/>
</dbReference>
<keyword evidence="3" id="KW-0949">S-adenosyl-L-methionine</keyword>
<dbReference type="GO" id="GO:0032259">
    <property type="term" value="P:methylation"/>
    <property type="evidence" value="ECO:0007669"/>
    <property type="project" value="UniProtKB-KW"/>
</dbReference>
<dbReference type="PANTHER" id="PTHR43712:SF17">
    <property type="entry name" value="O-METHYLTRANSFERASE"/>
    <property type="match status" value="1"/>
</dbReference>
<reference evidence="6" key="1">
    <citation type="submission" date="2020-01" db="EMBL/GenBank/DDBJ databases">
        <authorList>
            <person name="Feng Z.H.Z."/>
        </authorList>
    </citation>
    <scope>NUCLEOTIDE SEQUENCE</scope>
    <source>
        <strain evidence="6">CBS107.38</strain>
    </source>
</reference>
<gene>
    <name evidence="6" type="ORF">GT037_007205</name>
</gene>
<evidence type="ECO:0000256" key="3">
    <source>
        <dbReference type="ARBA" id="ARBA00022691"/>
    </source>
</evidence>
<dbReference type="Gene3D" id="3.40.50.150">
    <property type="entry name" value="Vaccinia Virus protein VP39"/>
    <property type="match status" value="1"/>
</dbReference>
<organism evidence="6 7">
    <name type="scientific">Alternaria burnsii</name>
    <dbReference type="NCBI Taxonomy" id="1187904"/>
    <lineage>
        <taxon>Eukaryota</taxon>
        <taxon>Fungi</taxon>
        <taxon>Dikarya</taxon>
        <taxon>Ascomycota</taxon>
        <taxon>Pezizomycotina</taxon>
        <taxon>Dothideomycetes</taxon>
        <taxon>Pleosporomycetidae</taxon>
        <taxon>Pleosporales</taxon>
        <taxon>Pleosporineae</taxon>
        <taxon>Pleosporaceae</taxon>
        <taxon>Alternaria</taxon>
        <taxon>Alternaria sect. Alternaria</taxon>
    </lineage>
</organism>
<protein>
    <submittedName>
        <fullName evidence="6">O-methyltransferase</fullName>
    </submittedName>
</protein>
<dbReference type="GO" id="GO:0008171">
    <property type="term" value="F:O-methyltransferase activity"/>
    <property type="evidence" value="ECO:0007669"/>
    <property type="project" value="InterPro"/>
</dbReference>
<keyword evidence="7" id="KW-1185">Reference proteome</keyword>
<dbReference type="GeneID" id="62205430"/>
<dbReference type="InterPro" id="IPR016461">
    <property type="entry name" value="COMT-like"/>
</dbReference>
<evidence type="ECO:0000313" key="7">
    <source>
        <dbReference type="Proteomes" id="UP000596902"/>
    </source>
</evidence>
<accession>A0A8H7B186</accession>
<comment type="caution">
    <text evidence="6">The sequence shown here is derived from an EMBL/GenBank/DDBJ whole genome shotgun (WGS) entry which is preliminary data.</text>
</comment>
<evidence type="ECO:0000256" key="4">
    <source>
        <dbReference type="PIRSR" id="PIRSR005739-1"/>
    </source>
</evidence>
<dbReference type="EMBL" id="JAAABM010000010">
    <property type="protein sequence ID" value="KAF7674445.1"/>
    <property type="molecule type" value="Genomic_DNA"/>
</dbReference>